<protein>
    <recommendedName>
        <fullName evidence="3">asparagine synthase (glutamine-hydrolyzing)</fullName>
        <ecNumber evidence="3">6.3.5.4</ecNumber>
    </recommendedName>
</protein>
<keyword evidence="5 9" id="KW-0067">ATP-binding</keyword>
<evidence type="ECO:0000259" key="10">
    <source>
        <dbReference type="PROSITE" id="PS51278"/>
    </source>
</evidence>
<feature type="domain" description="Glutamine amidotransferase type-2" evidence="10">
    <location>
        <begin position="2"/>
        <end position="211"/>
    </location>
</feature>
<dbReference type="SUPFAM" id="SSF56235">
    <property type="entry name" value="N-terminal nucleophile aminohydrolases (Ntn hydrolases)"/>
    <property type="match status" value="1"/>
</dbReference>
<evidence type="ECO:0000256" key="4">
    <source>
        <dbReference type="ARBA" id="ARBA00022741"/>
    </source>
</evidence>
<proteinExistence type="inferred from homology"/>
<evidence type="ECO:0000256" key="2">
    <source>
        <dbReference type="ARBA" id="ARBA00005752"/>
    </source>
</evidence>
<dbReference type="Gene3D" id="3.60.20.10">
    <property type="entry name" value="Glutamine Phosphoribosylpyrophosphate, subunit 1, domain 1"/>
    <property type="match status" value="1"/>
</dbReference>
<dbReference type="InterPro" id="IPR006426">
    <property type="entry name" value="Asn_synth_AEB"/>
</dbReference>
<keyword evidence="8" id="KW-0061">Asparagine biosynthesis</keyword>
<dbReference type="SUPFAM" id="SSF52402">
    <property type="entry name" value="Adenine nucleotide alpha hydrolases-like"/>
    <property type="match status" value="1"/>
</dbReference>
<dbReference type="PROSITE" id="PS51278">
    <property type="entry name" value="GATASE_TYPE_2"/>
    <property type="match status" value="1"/>
</dbReference>
<keyword evidence="12" id="KW-1185">Reference proteome</keyword>
<dbReference type="NCBIfam" id="TIGR01536">
    <property type="entry name" value="asn_synth_AEB"/>
    <property type="match status" value="1"/>
</dbReference>
<dbReference type="PIRSF" id="PIRSF001589">
    <property type="entry name" value="Asn_synthetase_glu-h"/>
    <property type="match status" value="1"/>
</dbReference>
<dbReference type="Gene3D" id="3.40.50.620">
    <property type="entry name" value="HUPs"/>
    <property type="match status" value="2"/>
</dbReference>
<evidence type="ECO:0000313" key="11">
    <source>
        <dbReference type="EMBL" id="MBF9231967.1"/>
    </source>
</evidence>
<comment type="caution">
    <text evidence="11">The sequence shown here is derived from an EMBL/GenBank/DDBJ whole genome shotgun (WGS) entry which is preliminary data.</text>
</comment>
<dbReference type="InterPro" id="IPR051786">
    <property type="entry name" value="ASN_synthetase/amidase"/>
</dbReference>
<dbReference type="GO" id="GO:0005829">
    <property type="term" value="C:cytosol"/>
    <property type="evidence" value="ECO:0007669"/>
    <property type="project" value="TreeGrafter"/>
</dbReference>
<evidence type="ECO:0000256" key="9">
    <source>
        <dbReference type="PIRSR" id="PIRSR001589-2"/>
    </source>
</evidence>
<evidence type="ECO:0000313" key="12">
    <source>
        <dbReference type="Proteomes" id="UP000599312"/>
    </source>
</evidence>
<dbReference type="InterPro" id="IPR029055">
    <property type="entry name" value="Ntn_hydrolases_N"/>
</dbReference>
<feature type="binding site" evidence="9">
    <location>
        <position position="97"/>
    </location>
    <ligand>
        <name>L-glutamine</name>
        <dbReference type="ChEBI" id="CHEBI:58359"/>
    </ligand>
</feature>
<evidence type="ECO:0000256" key="5">
    <source>
        <dbReference type="ARBA" id="ARBA00022840"/>
    </source>
</evidence>
<comment type="pathway">
    <text evidence="1">Amino-acid biosynthesis; L-asparagine biosynthesis; L-asparagine from L-aspartate (L-Gln route): step 1/1.</text>
</comment>
<dbReference type="EC" id="6.3.5.4" evidence="3"/>
<dbReference type="GO" id="GO:0004066">
    <property type="term" value="F:asparagine synthase (glutamine-hydrolyzing) activity"/>
    <property type="evidence" value="ECO:0007669"/>
    <property type="project" value="UniProtKB-EC"/>
</dbReference>
<dbReference type="GO" id="GO:0006529">
    <property type="term" value="P:asparagine biosynthetic process"/>
    <property type="evidence" value="ECO:0007669"/>
    <property type="project" value="UniProtKB-KW"/>
</dbReference>
<dbReference type="Proteomes" id="UP000599312">
    <property type="component" value="Unassembled WGS sequence"/>
</dbReference>
<keyword evidence="6 8" id="KW-0315">Glutamine amidotransferase</keyword>
<comment type="similarity">
    <text evidence="2">Belongs to the asparagine synthetase family.</text>
</comment>
<dbReference type="Pfam" id="PF13537">
    <property type="entry name" value="GATase_7"/>
    <property type="match status" value="1"/>
</dbReference>
<gene>
    <name evidence="11" type="primary">asnB</name>
    <name evidence="11" type="ORF">I2H38_01105</name>
</gene>
<dbReference type="PANTHER" id="PTHR43284:SF1">
    <property type="entry name" value="ASPARAGINE SYNTHETASE"/>
    <property type="match status" value="1"/>
</dbReference>
<dbReference type="Pfam" id="PF00733">
    <property type="entry name" value="Asn_synthase"/>
    <property type="match status" value="1"/>
</dbReference>
<evidence type="ECO:0000256" key="1">
    <source>
        <dbReference type="ARBA" id="ARBA00005187"/>
    </source>
</evidence>
<comment type="catalytic activity">
    <reaction evidence="7">
        <text>L-aspartate + L-glutamine + ATP + H2O = L-asparagine + L-glutamate + AMP + diphosphate + H(+)</text>
        <dbReference type="Rhea" id="RHEA:12228"/>
        <dbReference type="ChEBI" id="CHEBI:15377"/>
        <dbReference type="ChEBI" id="CHEBI:15378"/>
        <dbReference type="ChEBI" id="CHEBI:29985"/>
        <dbReference type="ChEBI" id="CHEBI:29991"/>
        <dbReference type="ChEBI" id="CHEBI:30616"/>
        <dbReference type="ChEBI" id="CHEBI:33019"/>
        <dbReference type="ChEBI" id="CHEBI:58048"/>
        <dbReference type="ChEBI" id="CHEBI:58359"/>
        <dbReference type="ChEBI" id="CHEBI:456215"/>
        <dbReference type="EC" id="6.3.5.4"/>
    </reaction>
</comment>
<accession>A0A931FN57</accession>
<dbReference type="InterPro" id="IPR014729">
    <property type="entry name" value="Rossmann-like_a/b/a_fold"/>
</dbReference>
<evidence type="ECO:0000256" key="3">
    <source>
        <dbReference type="ARBA" id="ARBA00012737"/>
    </source>
</evidence>
<dbReference type="GO" id="GO:0005524">
    <property type="term" value="F:ATP binding"/>
    <property type="evidence" value="ECO:0007669"/>
    <property type="project" value="UniProtKB-KW"/>
</dbReference>
<dbReference type="CDD" id="cd01991">
    <property type="entry name" value="Asn_synthase_B_C"/>
    <property type="match status" value="1"/>
</dbReference>
<dbReference type="RefSeq" id="WP_196269954.1">
    <property type="nucleotide sequence ID" value="NZ_JADQDO010000001.1"/>
</dbReference>
<organism evidence="11 12">
    <name type="scientific">Microvirga alba</name>
    <dbReference type="NCBI Taxonomy" id="2791025"/>
    <lineage>
        <taxon>Bacteria</taxon>
        <taxon>Pseudomonadati</taxon>
        <taxon>Pseudomonadota</taxon>
        <taxon>Alphaproteobacteria</taxon>
        <taxon>Hyphomicrobiales</taxon>
        <taxon>Methylobacteriaceae</taxon>
        <taxon>Microvirga</taxon>
    </lineage>
</organism>
<dbReference type="InterPro" id="IPR001962">
    <property type="entry name" value="Asn_synthase"/>
</dbReference>
<keyword evidence="8" id="KW-0028">Amino-acid biosynthesis</keyword>
<dbReference type="InterPro" id="IPR017932">
    <property type="entry name" value="GATase_2_dom"/>
</dbReference>
<dbReference type="CDD" id="cd00712">
    <property type="entry name" value="AsnB"/>
    <property type="match status" value="1"/>
</dbReference>
<name>A0A931FN57_9HYPH</name>
<evidence type="ECO:0000256" key="7">
    <source>
        <dbReference type="ARBA" id="ARBA00048741"/>
    </source>
</evidence>
<keyword evidence="11" id="KW-0436">Ligase</keyword>
<feature type="active site" description="For GATase activity" evidence="8">
    <location>
        <position position="2"/>
    </location>
</feature>
<evidence type="ECO:0000256" key="8">
    <source>
        <dbReference type="PIRSR" id="PIRSR001589-1"/>
    </source>
</evidence>
<dbReference type="EMBL" id="JADQDO010000001">
    <property type="protein sequence ID" value="MBF9231967.1"/>
    <property type="molecule type" value="Genomic_DNA"/>
</dbReference>
<dbReference type="AlphaFoldDB" id="A0A931FN57"/>
<evidence type="ECO:0000256" key="6">
    <source>
        <dbReference type="ARBA" id="ARBA00022962"/>
    </source>
</evidence>
<dbReference type="PANTHER" id="PTHR43284">
    <property type="entry name" value="ASPARAGINE SYNTHETASE (GLUTAMINE-HYDROLYZING)"/>
    <property type="match status" value="1"/>
</dbReference>
<sequence>MCGLYGSIGFQPERERIDIISHRGPDGTGWQEFASSAGPVALGHRRLAIIDVSDAGLQPMSDESGRFNLVFNGEIYNYLELRDELRAKGHYFKSDSDSEVLLASYREWGEACLDRFMGMFAFLIWDSREKRLFAARDRFGIKPLYIAANHHGIAFASEIKQLLGLRGIESRMNLARVRDFLASGISDHTSETMFEGVLQLQAGSCVTIDVSRPWTGQYEPRRWYRIPTHSTLQISEAEAAERFRELLTDSVRMHLRSDVPVGSCLSGGLDSSAIVCLMSDMFGQEGNGARVNTVSACYAEKSVDEKPFMEAVVSKTGANPHYIFPRAEEVFKRAGDITWHQDEPFGSTSIFAQWCVFEEAKKAGIKVMLDGQGADEQLAGYHSSYVYYMSDLIRRRDYVTLLRTMVERDRIHGVSFMEQAKRFIGPVLPPSLRGFLLRQRQVLVNHDWMGSEALRPLQSAPSALEIASQVNGLPPITDIASLCVVLTFASNLQMLLHWEDRNSMAHSIEARVPFLDHRLVEFNLALGNTHKIVRSDTKRVLRKAMSHTLPESVRERRDKLGFSTPEEVWFRGPLKGMILDGVEATLKRYPDLLEPKGTRALVSDMLEGRRNVDFTLWRIVNMGIWGERFGVSL</sequence>
<dbReference type="InterPro" id="IPR033738">
    <property type="entry name" value="AsnB_N"/>
</dbReference>
<reference evidence="11" key="1">
    <citation type="submission" date="2020-11" db="EMBL/GenBank/DDBJ databases">
        <authorList>
            <person name="Kim M.K."/>
        </authorList>
    </citation>
    <scope>NUCLEOTIDE SEQUENCE</scope>
    <source>
        <strain evidence="11">BT350</strain>
    </source>
</reference>
<keyword evidence="4 9" id="KW-0547">Nucleotide-binding</keyword>